<evidence type="ECO:0000313" key="2">
    <source>
        <dbReference type="EMBL" id="CAI6300852.1"/>
    </source>
</evidence>
<gene>
    <name evidence="2" type="ORF">PDIGIT_LOCUS2829</name>
</gene>
<proteinExistence type="predicted"/>
<dbReference type="Proteomes" id="UP001152607">
    <property type="component" value="Unassembled WGS sequence"/>
</dbReference>
<feature type="compositionally biased region" description="Polar residues" evidence="1">
    <location>
        <begin position="40"/>
        <end position="50"/>
    </location>
</feature>
<feature type="compositionally biased region" description="Basic and acidic residues" evidence="1">
    <location>
        <begin position="442"/>
        <end position="463"/>
    </location>
</feature>
<feature type="region of interest" description="Disordered" evidence="1">
    <location>
        <begin position="249"/>
        <end position="270"/>
    </location>
</feature>
<feature type="compositionally biased region" description="Basic residues" evidence="1">
    <location>
        <begin position="27"/>
        <end position="39"/>
    </location>
</feature>
<keyword evidence="3" id="KW-1185">Reference proteome</keyword>
<dbReference type="InterPro" id="IPR027443">
    <property type="entry name" value="IPNS-like_sf"/>
</dbReference>
<protein>
    <submittedName>
        <fullName evidence="2">Uncharacterized protein</fullName>
    </submittedName>
</protein>
<comment type="caution">
    <text evidence="2">The sequence shown here is derived from an EMBL/GenBank/DDBJ whole genome shotgun (WGS) entry which is preliminary data.</text>
</comment>
<dbReference type="OrthoDB" id="288590at2759"/>
<reference evidence="2" key="1">
    <citation type="submission" date="2023-01" db="EMBL/GenBank/DDBJ databases">
        <authorList>
            <person name="Van Ghelder C."/>
            <person name="Rancurel C."/>
        </authorList>
    </citation>
    <scope>NUCLEOTIDE SEQUENCE</scope>
    <source>
        <strain evidence="2">CNCM I-4278</strain>
    </source>
</reference>
<feature type="region of interest" description="Disordered" evidence="1">
    <location>
        <begin position="360"/>
        <end position="379"/>
    </location>
</feature>
<sequence>MAVIVSAEHSPENPPNNHSKPSSLSKLVKKLRHLRRSTSKKQNSDTSRQISYYDPRPPLIPTSLPLVLPEHKHTLANLGWTTLTFPSPSTPTSTSQDSSPPPSSPHPLETATFALYTAAQQFFNQPLSAKQVWKHDLGTEEGWSIVEGEKEFITLRTLSGTPEILRDAAERYWSVVLGGREGVLRGVLRGVEGSLGLGREETGNSSPTAEKSPLLNFLPPTPSMPRTEDEKTASMIRIFRYTLSSPSPITASSLPSEHIPSPPSDEQEDGIKVISEPHSDLGLLSLVTGDVPGLEVYNGERFLDIERFYAHSSPPPPSSSSIQRMGSGKATVLIGRHLSLLTNGRYPPGGHRVVSYHDSPLLPTPAQPSTEAESKDGGQGTEYRHSIIFVLRAHSPVPVISRELESDRTGKWETPVEEKDGVTAGDVYENIRKGCWNVNLGKTEREKQRRDLEEEKVGGKEGEGGLGGKLG</sequence>
<dbReference type="SUPFAM" id="SSF51197">
    <property type="entry name" value="Clavaminate synthase-like"/>
    <property type="match status" value="1"/>
</dbReference>
<dbReference type="AlphaFoldDB" id="A0A9W4U7I0"/>
<organism evidence="2 3">
    <name type="scientific">Periconia digitata</name>
    <dbReference type="NCBI Taxonomy" id="1303443"/>
    <lineage>
        <taxon>Eukaryota</taxon>
        <taxon>Fungi</taxon>
        <taxon>Dikarya</taxon>
        <taxon>Ascomycota</taxon>
        <taxon>Pezizomycotina</taxon>
        <taxon>Dothideomycetes</taxon>
        <taxon>Pleosporomycetidae</taxon>
        <taxon>Pleosporales</taxon>
        <taxon>Massarineae</taxon>
        <taxon>Periconiaceae</taxon>
        <taxon>Periconia</taxon>
    </lineage>
</organism>
<dbReference type="Gene3D" id="2.60.120.330">
    <property type="entry name" value="B-lactam Antibiotic, Isopenicillin N Synthase, Chain"/>
    <property type="match status" value="1"/>
</dbReference>
<accession>A0A9W4U7I0</accession>
<dbReference type="EMBL" id="CAOQHR010000002">
    <property type="protein sequence ID" value="CAI6300852.1"/>
    <property type="molecule type" value="Genomic_DNA"/>
</dbReference>
<evidence type="ECO:0000313" key="3">
    <source>
        <dbReference type="Proteomes" id="UP001152607"/>
    </source>
</evidence>
<feature type="region of interest" description="Disordered" evidence="1">
    <location>
        <begin position="442"/>
        <end position="471"/>
    </location>
</feature>
<evidence type="ECO:0000256" key="1">
    <source>
        <dbReference type="SAM" id="MobiDB-lite"/>
    </source>
</evidence>
<name>A0A9W4U7I0_9PLEO</name>
<feature type="region of interest" description="Disordered" evidence="1">
    <location>
        <begin position="1"/>
        <end position="56"/>
    </location>
</feature>
<feature type="region of interest" description="Disordered" evidence="1">
    <location>
        <begin position="86"/>
        <end position="109"/>
    </location>
</feature>
<dbReference type="SMR" id="A0A9W4U7I0"/>
<feature type="compositionally biased region" description="Low complexity" evidence="1">
    <location>
        <begin position="86"/>
        <end position="98"/>
    </location>
</feature>